<dbReference type="InterPro" id="IPR027417">
    <property type="entry name" value="P-loop_NTPase"/>
</dbReference>
<comment type="caution">
    <text evidence="4">The sequence shown here is derived from an EMBL/GenBank/DDBJ whole genome shotgun (WGS) entry which is preliminary data.</text>
</comment>
<gene>
    <name evidence="4" type="ORF">SDC9_127613</name>
</gene>
<dbReference type="InterPro" id="IPR050221">
    <property type="entry name" value="26S_Proteasome_ATPase"/>
</dbReference>
<dbReference type="SUPFAM" id="SSF52540">
    <property type="entry name" value="P-loop containing nucleoside triphosphate hydrolases"/>
    <property type="match status" value="1"/>
</dbReference>
<dbReference type="PANTHER" id="PTHR23073">
    <property type="entry name" value="26S PROTEASOME REGULATORY SUBUNIT"/>
    <property type="match status" value="1"/>
</dbReference>
<evidence type="ECO:0000256" key="2">
    <source>
        <dbReference type="ARBA" id="ARBA00022840"/>
    </source>
</evidence>
<dbReference type="CDD" id="cd19481">
    <property type="entry name" value="RecA-like_protease"/>
    <property type="match status" value="1"/>
</dbReference>
<feature type="domain" description="ATPase AAA-type core" evidence="3">
    <location>
        <begin position="2"/>
        <end position="110"/>
    </location>
</feature>
<dbReference type="GO" id="GO:0005524">
    <property type="term" value="F:ATP binding"/>
    <property type="evidence" value="ECO:0007669"/>
    <property type="project" value="UniProtKB-KW"/>
</dbReference>
<organism evidence="4">
    <name type="scientific">bioreactor metagenome</name>
    <dbReference type="NCBI Taxonomy" id="1076179"/>
    <lineage>
        <taxon>unclassified sequences</taxon>
        <taxon>metagenomes</taxon>
        <taxon>ecological metagenomes</taxon>
    </lineage>
</organism>
<name>A0A645CUK4_9ZZZZ</name>
<reference evidence="4" key="1">
    <citation type="submission" date="2019-08" db="EMBL/GenBank/DDBJ databases">
        <authorList>
            <person name="Kucharzyk K."/>
            <person name="Murdoch R.W."/>
            <person name="Higgins S."/>
            <person name="Loffler F."/>
        </authorList>
    </citation>
    <scope>NUCLEOTIDE SEQUENCE</scope>
</reference>
<dbReference type="AlphaFoldDB" id="A0A645CUK4"/>
<dbReference type="InterPro" id="IPR003959">
    <property type="entry name" value="ATPase_AAA_core"/>
</dbReference>
<dbReference type="Gene3D" id="3.40.50.300">
    <property type="entry name" value="P-loop containing nucleotide triphosphate hydrolases"/>
    <property type="match status" value="1"/>
</dbReference>
<proteinExistence type="predicted"/>
<evidence type="ECO:0000256" key="1">
    <source>
        <dbReference type="ARBA" id="ARBA00022741"/>
    </source>
</evidence>
<keyword evidence="2" id="KW-0067">ATP-binding</keyword>
<dbReference type="EMBL" id="VSSQ01030149">
    <property type="protein sequence ID" value="MPM80565.1"/>
    <property type="molecule type" value="Genomic_DNA"/>
</dbReference>
<evidence type="ECO:0000313" key="4">
    <source>
        <dbReference type="EMBL" id="MPM80565.1"/>
    </source>
</evidence>
<evidence type="ECO:0000259" key="3">
    <source>
        <dbReference type="Pfam" id="PF00004"/>
    </source>
</evidence>
<sequence length="199" mass="22203">MAAQVLAGQFGLDAYRVDMSRIMDKYIGETEKKLAELFDAAKDSNAVLFFDEADALFAKRTEVSDSKDRYANVETAYLLQRMEAHNGISIMATNAAQNFDEAFKRRISYMVNLAMPGAETRKKLWRSVFPPSAPLAPGVSLDFFAERFELSGSSIKSVALSAAYFAAAQGDPITRDCIARAVREEYLKTGRVLMEHELY</sequence>
<keyword evidence="1" id="KW-0547">Nucleotide-binding</keyword>
<dbReference type="Pfam" id="PF00004">
    <property type="entry name" value="AAA"/>
    <property type="match status" value="1"/>
</dbReference>
<dbReference type="GO" id="GO:0016887">
    <property type="term" value="F:ATP hydrolysis activity"/>
    <property type="evidence" value="ECO:0007669"/>
    <property type="project" value="InterPro"/>
</dbReference>
<accession>A0A645CUK4</accession>
<protein>
    <recommendedName>
        <fullName evidence="3">ATPase AAA-type core domain-containing protein</fullName>
    </recommendedName>
</protein>